<dbReference type="Proteomes" id="UP000307756">
    <property type="component" value="Unassembled WGS sequence"/>
</dbReference>
<dbReference type="InterPro" id="IPR052158">
    <property type="entry name" value="INH-QAR"/>
</dbReference>
<sequence length="460" mass="51886">MKLLLRIVLYLTVFTIFVGGIGWIGYTKSQSNFLLSYRDTPIPLIKELKKPQYDPKKPTVAVLLGDRMTEAFDFLGPYEVFAMTNSYNVFAVAPDNKVKSLTGGLDIVPHYSFRELKDLLGHSPDIIVVPNIRIVDKKSYEPVRKWIQENYTNNNTILSICSGSRNLADAGLLDGKEAAAHWSNIGQRIKDYPSTKWKRDQRYVKDGNIISSAGLSSGIDASLYVISQNLGNSVSQKVAKLLNYPNYSFVNNPKITPYYFGAEDSVFPLNQAFQWNKYKTGVLLYNNMGIGEVASIIDIFGNIGSDKIFTISNSEQPIVTKYGLNLLARYSMNNAPRLDRLMLAGSEAKSIASNEIEIWEDIGNINELIFMHSGSANRYVYEAPFEYLAKQEGIQTAKYAIKRFEYRGNNLKLEGKSLSIEIYGNLFLICIISLIISLIIDKSLFRNKNLVRKSKQKQSM</sequence>
<evidence type="ECO:0000313" key="3">
    <source>
        <dbReference type="EMBL" id="TKC20108.1"/>
    </source>
</evidence>
<dbReference type="EMBL" id="SWBM01000001">
    <property type="protein sequence ID" value="TKC20108.1"/>
    <property type="molecule type" value="Genomic_DNA"/>
</dbReference>
<reference evidence="3 4" key="1">
    <citation type="journal article" date="2011" name="J. Microbiol.">
        <title>Bacillus kyonggiensis sp. nov., isolated from soil of a lettuce field.</title>
        <authorList>
            <person name="Dong K."/>
            <person name="Lee S."/>
        </authorList>
    </citation>
    <scope>NUCLEOTIDE SEQUENCE [LARGE SCALE GENOMIC DNA]</scope>
    <source>
        <strain evidence="3 4">NB22</strain>
    </source>
</reference>
<keyword evidence="1" id="KW-0472">Membrane</keyword>
<keyword evidence="1" id="KW-1133">Transmembrane helix</keyword>
<feature type="transmembrane region" description="Helical" evidence="1">
    <location>
        <begin position="7"/>
        <end position="26"/>
    </location>
</feature>
<proteinExistence type="predicted"/>
<comment type="caution">
    <text evidence="3">The sequence shown here is derived from an EMBL/GenBank/DDBJ whole genome shotgun (WGS) entry which is preliminary data.</text>
</comment>
<keyword evidence="1" id="KW-0812">Transmembrane</keyword>
<dbReference type="PANTHER" id="PTHR43130">
    <property type="entry name" value="ARAC-FAMILY TRANSCRIPTIONAL REGULATOR"/>
    <property type="match status" value="1"/>
</dbReference>
<organism evidence="3 4">
    <name type="scientific">Robertmurraya kyonggiensis</name>
    <dbReference type="NCBI Taxonomy" id="1037680"/>
    <lineage>
        <taxon>Bacteria</taxon>
        <taxon>Bacillati</taxon>
        <taxon>Bacillota</taxon>
        <taxon>Bacilli</taxon>
        <taxon>Bacillales</taxon>
        <taxon>Bacillaceae</taxon>
        <taxon>Robertmurraya</taxon>
    </lineage>
</organism>
<feature type="transmembrane region" description="Helical" evidence="1">
    <location>
        <begin position="422"/>
        <end position="440"/>
    </location>
</feature>
<dbReference type="Pfam" id="PF01965">
    <property type="entry name" value="DJ-1_PfpI"/>
    <property type="match status" value="1"/>
</dbReference>
<dbReference type="Gene3D" id="3.40.50.880">
    <property type="match status" value="2"/>
</dbReference>
<feature type="domain" description="DJ-1/PfpI" evidence="2">
    <location>
        <begin position="59"/>
        <end position="225"/>
    </location>
</feature>
<dbReference type="AlphaFoldDB" id="A0A4U1DD68"/>
<name>A0A4U1DD68_9BACI</name>
<dbReference type="InterPro" id="IPR002818">
    <property type="entry name" value="DJ-1/PfpI"/>
</dbReference>
<dbReference type="SUPFAM" id="SSF52317">
    <property type="entry name" value="Class I glutamine amidotransferase-like"/>
    <property type="match status" value="1"/>
</dbReference>
<protein>
    <submittedName>
        <fullName evidence="3">DJ-1/PfpI family protein</fullName>
    </submittedName>
</protein>
<accession>A0A4U1DD68</accession>
<dbReference type="InterPro" id="IPR029062">
    <property type="entry name" value="Class_I_gatase-like"/>
</dbReference>
<gene>
    <name evidence="3" type="ORF">FA727_01910</name>
</gene>
<dbReference type="PANTHER" id="PTHR43130:SF3">
    <property type="entry name" value="HTH-TYPE TRANSCRIPTIONAL REGULATOR RV1931C"/>
    <property type="match status" value="1"/>
</dbReference>
<evidence type="ECO:0000256" key="1">
    <source>
        <dbReference type="SAM" id="Phobius"/>
    </source>
</evidence>
<keyword evidence="4" id="KW-1185">Reference proteome</keyword>
<evidence type="ECO:0000313" key="4">
    <source>
        <dbReference type="Proteomes" id="UP000307756"/>
    </source>
</evidence>
<evidence type="ECO:0000259" key="2">
    <source>
        <dbReference type="Pfam" id="PF01965"/>
    </source>
</evidence>
<dbReference type="OrthoDB" id="6382410at2"/>